<dbReference type="PANTHER" id="PTHR43479">
    <property type="entry name" value="ACREF/ENVCD OPERON REPRESSOR-RELATED"/>
    <property type="match status" value="1"/>
</dbReference>
<dbReference type="InterPro" id="IPR025722">
    <property type="entry name" value="TetR"/>
</dbReference>
<dbReference type="InterPro" id="IPR050624">
    <property type="entry name" value="HTH-type_Tx_Regulator"/>
</dbReference>
<dbReference type="PANTHER" id="PTHR43479:SF12">
    <property type="entry name" value="TRANSCRIPTIONAL REGULATORY PROTEIN"/>
    <property type="match status" value="1"/>
</dbReference>
<gene>
    <name evidence="4" type="ORF">QWZ15_11910</name>
</gene>
<dbReference type="Gene3D" id="1.10.357.10">
    <property type="entry name" value="Tetracycline Repressor, domain 2"/>
    <property type="match status" value="1"/>
</dbReference>
<evidence type="ECO:0000313" key="5">
    <source>
        <dbReference type="Proteomes" id="UP001236663"/>
    </source>
</evidence>
<evidence type="ECO:0000256" key="1">
    <source>
        <dbReference type="ARBA" id="ARBA00023125"/>
    </source>
</evidence>
<dbReference type="EMBL" id="JAUFQS010000010">
    <property type="protein sequence ID" value="MDN3688538.1"/>
    <property type="molecule type" value="Genomic_DNA"/>
</dbReference>
<dbReference type="InterPro" id="IPR001647">
    <property type="entry name" value="HTH_TetR"/>
</dbReference>
<proteinExistence type="predicted"/>
<dbReference type="Proteomes" id="UP001236663">
    <property type="component" value="Unassembled WGS sequence"/>
</dbReference>
<keyword evidence="1 2" id="KW-0238">DNA-binding</keyword>
<dbReference type="Pfam" id="PF00440">
    <property type="entry name" value="TetR_N"/>
    <property type="match status" value="1"/>
</dbReference>
<accession>A0ABT8C6W1</accession>
<dbReference type="Pfam" id="PF13972">
    <property type="entry name" value="TetR"/>
    <property type="match status" value="1"/>
</dbReference>
<evidence type="ECO:0000313" key="4">
    <source>
        <dbReference type="EMBL" id="MDN3688538.1"/>
    </source>
</evidence>
<feature type="DNA-binding region" description="H-T-H motif" evidence="2">
    <location>
        <begin position="30"/>
        <end position="49"/>
    </location>
</feature>
<evidence type="ECO:0000256" key="2">
    <source>
        <dbReference type="PROSITE-ProRule" id="PRU00335"/>
    </source>
</evidence>
<organism evidence="4 5">
    <name type="scientific">Cyclobacterium jeungdonense</name>
    <dbReference type="NCBI Taxonomy" id="708087"/>
    <lineage>
        <taxon>Bacteria</taxon>
        <taxon>Pseudomonadati</taxon>
        <taxon>Bacteroidota</taxon>
        <taxon>Cytophagia</taxon>
        <taxon>Cytophagales</taxon>
        <taxon>Cyclobacteriaceae</taxon>
        <taxon>Cyclobacterium</taxon>
    </lineage>
</organism>
<dbReference type="SUPFAM" id="SSF46689">
    <property type="entry name" value="Homeodomain-like"/>
    <property type="match status" value="1"/>
</dbReference>
<evidence type="ECO:0000259" key="3">
    <source>
        <dbReference type="PROSITE" id="PS50977"/>
    </source>
</evidence>
<dbReference type="InterPro" id="IPR009057">
    <property type="entry name" value="Homeodomain-like_sf"/>
</dbReference>
<comment type="caution">
    <text evidence="4">The sequence shown here is derived from an EMBL/GenBank/DDBJ whole genome shotgun (WGS) entry which is preliminary data.</text>
</comment>
<protein>
    <submittedName>
        <fullName evidence="4">TetR/AcrR family transcriptional regulator</fullName>
    </submittedName>
</protein>
<name>A0ABT8C6W1_9BACT</name>
<keyword evidence="5" id="KW-1185">Reference proteome</keyword>
<feature type="domain" description="HTH tetR-type" evidence="3">
    <location>
        <begin position="7"/>
        <end position="67"/>
    </location>
</feature>
<dbReference type="PRINTS" id="PR00455">
    <property type="entry name" value="HTHTETR"/>
</dbReference>
<dbReference type="RefSeq" id="WP_163386777.1">
    <property type="nucleotide sequence ID" value="NZ_JAUFQS010000010.1"/>
</dbReference>
<dbReference type="PROSITE" id="PS50977">
    <property type="entry name" value="HTH_TETR_2"/>
    <property type="match status" value="1"/>
</dbReference>
<reference evidence="5" key="1">
    <citation type="journal article" date="2019" name="Int. J. Syst. Evol. Microbiol.">
        <title>The Global Catalogue of Microorganisms (GCM) 10K type strain sequencing project: providing services to taxonomists for standard genome sequencing and annotation.</title>
        <authorList>
            <consortium name="The Broad Institute Genomics Platform"/>
            <consortium name="The Broad Institute Genome Sequencing Center for Infectious Disease"/>
            <person name="Wu L."/>
            <person name="Ma J."/>
        </authorList>
    </citation>
    <scope>NUCLEOTIDE SEQUENCE [LARGE SCALE GENOMIC DNA]</scope>
    <source>
        <strain evidence="5">CECT 7706</strain>
    </source>
</reference>
<sequence>MKKKSKTNTKQRIIDTAIDLFNKNGIQNITSRHIATEMGISYGNLDYHYKNKEALLLAIYKQMRDEMSDSYTSADPTTGSFEQIHRLLLHLESFQYKFRFFNLDVLEISRSYPKINRLLKNTFRIRKEQMADMLKQAIADGFFIKSTEENIGQLLLSIRIIITFWLSQEELLSDAESKKNDSGMSGHIWQLLLPYMTENGQLLYDSLVAKSAVSN</sequence>